<dbReference type="PANTHER" id="PTHR47266">
    <property type="entry name" value="ENDONUCLEASE-RELATED"/>
    <property type="match status" value="1"/>
</dbReference>
<dbReference type="GO" id="GO:0015074">
    <property type="term" value="P:DNA integration"/>
    <property type="evidence" value="ECO:0007669"/>
    <property type="project" value="InterPro"/>
</dbReference>
<gene>
    <name evidence="2" type="ORF">L3X38_024655</name>
</gene>
<organism evidence="2 3">
    <name type="scientific">Prunus dulcis</name>
    <name type="common">Almond</name>
    <name type="synonym">Amygdalus dulcis</name>
    <dbReference type="NCBI Taxonomy" id="3755"/>
    <lineage>
        <taxon>Eukaryota</taxon>
        <taxon>Viridiplantae</taxon>
        <taxon>Streptophyta</taxon>
        <taxon>Embryophyta</taxon>
        <taxon>Tracheophyta</taxon>
        <taxon>Spermatophyta</taxon>
        <taxon>Magnoliopsida</taxon>
        <taxon>eudicotyledons</taxon>
        <taxon>Gunneridae</taxon>
        <taxon>Pentapetalae</taxon>
        <taxon>rosids</taxon>
        <taxon>fabids</taxon>
        <taxon>Rosales</taxon>
        <taxon>Rosaceae</taxon>
        <taxon>Amygdaloideae</taxon>
        <taxon>Amygdaleae</taxon>
        <taxon>Prunus</taxon>
    </lineage>
</organism>
<dbReference type="GO" id="GO:0003676">
    <property type="term" value="F:nucleic acid binding"/>
    <property type="evidence" value="ECO:0007669"/>
    <property type="project" value="InterPro"/>
</dbReference>
<comment type="caution">
    <text evidence="2">The sequence shown here is derived from an EMBL/GenBank/DDBJ whole genome shotgun (WGS) entry which is preliminary data.</text>
</comment>
<accession>A0AAD4Z5M8</accession>
<protein>
    <recommendedName>
        <fullName evidence="1">Integrase catalytic domain-containing protein</fullName>
    </recommendedName>
</protein>
<evidence type="ECO:0000313" key="3">
    <source>
        <dbReference type="Proteomes" id="UP001054821"/>
    </source>
</evidence>
<dbReference type="InterPro" id="IPR001584">
    <property type="entry name" value="Integrase_cat-core"/>
</dbReference>
<reference evidence="2 3" key="1">
    <citation type="journal article" date="2022" name="G3 (Bethesda)">
        <title>Whole-genome sequence and methylome profiling of the almond [Prunus dulcis (Mill.) D.A. Webb] cultivar 'Nonpareil'.</title>
        <authorList>
            <person name="D'Amico-Willman K.M."/>
            <person name="Ouma W.Z."/>
            <person name="Meulia T."/>
            <person name="Sideli G.M."/>
            <person name="Gradziel T.M."/>
            <person name="Fresnedo-Ramirez J."/>
        </authorList>
    </citation>
    <scope>NUCLEOTIDE SEQUENCE [LARGE SCALE GENOMIC DNA]</scope>
    <source>
        <strain evidence="2">Clone GOH B32 T37-40</strain>
    </source>
</reference>
<dbReference type="Proteomes" id="UP001054821">
    <property type="component" value="Chromosome 4"/>
</dbReference>
<dbReference type="EMBL" id="JAJFAZ020000004">
    <property type="protein sequence ID" value="KAI5334522.1"/>
    <property type="molecule type" value="Genomic_DNA"/>
</dbReference>
<dbReference type="InterPro" id="IPR052160">
    <property type="entry name" value="Gypsy_RT_Integrase-like"/>
</dbReference>
<dbReference type="InterPro" id="IPR036397">
    <property type="entry name" value="RNaseH_sf"/>
</dbReference>
<dbReference type="Pfam" id="PF00665">
    <property type="entry name" value="rve"/>
    <property type="match status" value="1"/>
</dbReference>
<sequence>MVCRHNYYLASGVVPKDFTYQQRKKFLATVKYYFWDDPDLYKHCPDQIIRRCVPAEEQGNAYHWCQACDICQRVENQSRRRMKCLKKYILVAVDFVSKWVEAIASPTNKASVVTSFLQGTIFPRFGTPRAIINDEGTHFINRVFAALLAKYSITHRVATAYHPQTSGQIEISNRELKRILEKTISSLRKDWSVKLRDALWVYRTAFKTPIGMSPFQLVYGKACHLPVELEHKAY</sequence>
<evidence type="ECO:0000313" key="2">
    <source>
        <dbReference type="EMBL" id="KAI5334522.1"/>
    </source>
</evidence>
<dbReference type="InterPro" id="IPR012337">
    <property type="entry name" value="RNaseH-like_sf"/>
</dbReference>
<feature type="domain" description="Integrase catalytic" evidence="1">
    <location>
        <begin position="50"/>
        <end position="222"/>
    </location>
</feature>
<dbReference type="AlphaFoldDB" id="A0AAD4Z5M8"/>
<dbReference type="Gene3D" id="3.30.420.10">
    <property type="entry name" value="Ribonuclease H-like superfamily/Ribonuclease H"/>
    <property type="match status" value="1"/>
</dbReference>
<dbReference type="SUPFAM" id="SSF53098">
    <property type="entry name" value="Ribonuclease H-like"/>
    <property type="match status" value="1"/>
</dbReference>
<name>A0AAD4Z5M8_PRUDU</name>
<keyword evidence="3" id="KW-1185">Reference proteome</keyword>
<evidence type="ECO:0000259" key="1">
    <source>
        <dbReference type="PROSITE" id="PS50994"/>
    </source>
</evidence>
<dbReference type="PROSITE" id="PS50994">
    <property type="entry name" value="INTEGRASE"/>
    <property type="match status" value="1"/>
</dbReference>
<proteinExistence type="predicted"/>